<comment type="pathway">
    <text evidence="1">Cofactor biosynthesis; molybdopterin biosynthesis.</text>
</comment>
<evidence type="ECO:0000256" key="2">
    <source>
        <dbReference type="ARBA" id="ARBA00023150"/>
    </source>
</evidence>
<keyword evidence="4" id="KW-0548">Nucleotidyltransferase</keyword>
<dbReference type="SMART" id="SM00852">
    <property type="entry name" value="MoCF_biosynth"/>
    <property type="match status" value="1"/>
</dbReference>
<dbReference type="AlphaFoldDB" id="A0A251XWG4"/>
<name>A0A251XWG4_9MICO</name>
<evidence type="ECO:0000256" key="1">
    <source>
        <dbReference type="ARBA" id="ARBA00005046"/>
    </source>
</evidence>
<feature type="domain" description="MoaB/Mog" evidence="3">
    <location>
        <begin position="11"/>
        <end position="153"/>
    </location>
</feature>
<accession>A0A251XWG4</accession>
<protein>
    <submittedName>
        <fullName evidence="4">Molybdopterin adenylyltransferase</fullName>
    </submittedName>
</protein>
<sequence length="175" mass="17577">MSGSDPRGRAVVIVASTRAAAGEYEDRTGPVIAAWLAERGFAVGGPLVRADGPGVGAALAEAVAEGARVVLTTGGTGVTPTDRTPEATAPLLDLEIPGIVEEVRRVGVAHTPTAVLTRGHAGVAGGSFVMNLPGSPGGVRDGLAVLDGVLDHVLEQIRGSVHPATDPAADREERA</sequence>
<dbReference type="InterPro" id="IPR008284">
    <property type="entry name" value="MoCF_biosynth_CS"/>
</dbReference>
<dbReference type="Pfam" id="PF00994">
    <property type="entry name" value="MoCF_biosynth"/>
    <property type="match status" value="1"/>
</dbReference>
<dbReference type="Gene3D" id="3.40.980.10">
    <property type="entry name" value="MoaB/Mog-like domain"/>
    <property type="match status" value="1"/>
</dbReference>
<dbReference type="GO" id="GO:0006777">
    <property type="term" value="P:Mo-molybdopterin cofactor biosynthetic process"/>
    <property type="evidence" value="ECO:0007669"/>
    <property type="project" value="UniProtKB-KW"/>
</dbReference>
<comment type="caution">
    <text evidence="4">The sequence shown here is derived from an EMBL/GenBank/DDBJ whole genome shotgun (WGS) entry which is preliminary data.</text>
</comment>
<organism evidence="4 5">
    <name type="scientific">Clavibacter michiganensis</name>
    <dbReference type="NCBI Taxonomy" id="28447"/>
    <lineage>
        <taxon>Bacteria</taxon>
        <taxon>Bacillati</taxon>
        <taxon>Actinomycetota</taxon>
        <taxon>Actinomycetes</taxon>
        <taxon>Micrococcales</taxon>
        <taxon>Microbacteriaceae</taxon>
        <taxon>Clavibacter</taxon>
    </lineage>
</organism>
<dbReference type="SUPFAM" id="SSF53218">
    <property type="entry name" value="Molybdenum cofactor biosynthesis proteins"/>
    <property type="match status" value="1"/>
</dbReference>
<evidence type="ECO:0000313" key="4">
    <source>
        <dbReference type="EMBL" id="OUE09815.1"/>
    </source>
</evidence>
<dbReference type="PANTHER" id="PTHR43764">
    <property type="entry name" value="MOLYBDENUM COFACTOR BIOSYNTHESIS"/>
    <property type="match status" value="1"/>
</dbReference>
<dbReference type="CDD" id="cd00886">
    <property type="entry name" value="MogA_MoaB"/>
    <property type="match status" value="1"/>
</dbReference>
<dbReference type="PANTHER" id="PTHR43764:SF1">
    <property type="entry name" value="MOLYBDOPTERIN MOLYBDOTRANSFERASE"/>
    <property type="match status" value="1"/>
</dbReference>
<dbReference type="Proteomes" id="UP000195106">
    <property type="component" value="Unassembled WGS sequence"/>
</dbReference>
<evidence type="ECO:0000259" key="3">
    <source>
        <dbReference type="SMART" id="SM00852"/>
    </source>
</evidence>
<dbReference type="PROSITE" id="PS01078">
    <property type="entry name" value="MOCF_BIOSYNTHESIS_1"/>
    <property type="match status" value="1"/>
</dbReference>
<dbReference type="InterPro" id="IPR036425">
    <property type="entry name" value="MoaB/Mog-like_dom_sf"/>
</dbReference>
<proteinExistence type="predicted"/>
<dbReference type="InterPro" id="IPR001453">
    <property type="entry name" value="MoaB/Mog_dom"/>
</dbReference>
<dbReference type="InterPro" id="IPR051920">
    <property type="entry name" value="MPT_Adenylyltrnsfr/MoaC-Rel"/>
</dbReference>
<gene>
    <name evidence="4" type="primary">mog</name>
    <name evidence="4" type="ORF">CMsap09_12785</name>
</gene>
<dbReference type="UniPathway" id="UPA00344"/>
<keyword evidence="4" id="KW-0808">Transferase</keyword>
<dbReference type="GO" id="GO:0016779">
    <property type="term" value="F:nucleotidyltransferase activity"/>
    <property type="evidence" value="ECO:0007669"/>
    <property type="project" value="UniProtKB-KW"/>
</dbReference>
<keyword evidence="2" id="KW-0501">Molybdenum cofactor biosynthesis</keyword>
<dbReference type="EMBL" id="MDHJ01000001">
    <property type="protein sequence ID" value="OUE09815.1"/>
    <property type="molecule type" value="Genomic_DNA"/>
</dbReference>
<reference evidence="4 5" key="1">
    <citation type="submission" date="2016-08" db="EMBL/GenBank/DDBJ databases">
        <title>Genome sequence of Clavibacter michiganensis spp. strain CASJ009.</title>
        <authorList>
            <person name="Thapa S.P."/>
            <person name="Coaker G."/>
        </authorList>
    </citation>
    <scope>NUCLEOTIDE SEQUENCE [LARGE SCALE GENOMIC DNA]</scope>
    <source>
        <strain evidence="4">CASJ009</strain>
    </source>
</reference>
<evidence type="ECO:0000313" key="5">
    <source>
        <dbReference type="Proteomes" id="UP000195106"/>
    </source>
</evidence>
<dbReference type="NCBIfam" id="TIGR00177">
    <property type="entry name" value="molyb_syn"/>
    <property type="match status" value="1"/>
</dbReference>